<gene>
    <name evidence="2" type="ORF">BGZ65_009844</name>
</gene>
<dbReference type="EMBL" id="JAAAHW010000016">
    <property type="protein sequence ID" value="KAG0007072.1"/>
    <property type="molecule type" value="Genomic_DNA"/>
</dbReference>
<comment type="caution">
    <text evidence="2">The sequence shown here is derived from an EMBL/GenBank/DDBJ whole genome shotgun (WGS) entry which is preliminary data.</text>
</comment>
<evidence type="ECO:0000256" key="1">
    <source>
        <dbReference type="SAM" id="MobiDB-lite"/>
    </source>
</evidence>
<feature type="region of interest" description="Disordered" evidence="1">
    <location>
        <begin position="89"/>
        <end position="115"/>
    </location>
</feature>
<dbReference type="OrthoDB" id="2449179at2759"/>
<protein>
    <submittedName>
        <fullName evidence="2">Uncharacterized protein</fullName>
    </submittedName>
</protein>
<keyword evidence="3" id="KW-1185">Reference proteome</keyword>
<accession>A0A9P6MM70</accession>
<name>A0A9P6MM70_9FUNG</name>
<proteinExistence type="predicted"/>
<evidence type="ECO:0000313" key="3">
    <source>
        <dbReference type="Proteomes" id="UP000749646"/>
    </source>
</evidence>
<organism evidence="2 3">
    <name type="scientific">Modicella reniformis</name>
    <dbReference type="NCBI Taxonomy" id="1440133"/>
    <lineage>
        <taxon>Eukaryota</taxon>
        <taxon>Fungi</taxon>
        <taxon>Fungi incertae sedis</taxon>
        <taxon>Mucoromycota</taxon>
        <taxon>Mortierellomycotina</taxon>
        <taxon>Mortierellomycetes</taxon>
        <taxon>Mortierellales</taxon>
        <taxon>Mortierellaceae</taxon>
        <taxon>Modicella</taxon>
    </lineage>
</organism>
<dbReference type="Proteomes" id="UP000749646">
    <property type="component" value="Unassembled WGS sequence"/>
</dbReference>
<feature type="compositionally biased region" description="Polar residues" evidence="1">
    <location>
        <begin position="90"/>
        <end position="101"/>
    </location>
</feature>
<evidence type="ECO:0000313" key="2">
    <source>
        <dbReference type="EMBL" id="KAG0007072.1"/>
    </source>
</evidence>
<dbReference type="AlphaFoldDB" id="A0A9P6MM70"/>
<sequence length="197" mass="22309">MTRPTLANPCAEDEAKYIDISELQSSEGVDLVFGGTDYGVATMSRTVPLTMDVIQTHLNRFWLLSDRNEEASDPPAEPTYSPLPPAFSITAPQLDSTSHTNQMRRRREKKLRQNEPVKAALQAVSRKSFQAAASMTEIDEVQAQLLRHPQCYRIRSLQRVKDKDSHQVLGTMEVSSRNHHEHPMVTADQVQHLDLYL</sequence>
<reference evidence="2" key="1">
    <citation type="journal article" date="2020" name="Fungal Divers.">
        <title>Resolving the Mortierellaceae phylogeny through synthesis of multi-gene phylogenetics and phylogenomics.</title>
        <authorList>
            <person name="Vandepol N."/>
            <person name="Liber J."/>
            <person name="Desiro A."/>
            <person name="Na H."/>
            <person name="Kennedy M."/>
            <person name="Barry K."/>
            <person name="Grigoriev I.V."/>
            <person name="Miller A.N."/>
            <person name="O'Donnell K."/>
            <person name="Stajich J.E."/>
            <person name="Bonito G."/>
        </authorList>
    </citation>
    <scope>NUCLEOTIDE SEQUENCE</scope>
    <source>
        <strain evidence="2">MES-2147</strain>
    </source>
</reference>